<protein>
    <recommendedName>
        <fullName evidence="3">Abi-like protein</fullName>
    </recommendedName>
</protein>
<evidence type="ECO:0008006" key="3">
    <source>
        <dbReference type="Google" id="ProtNLM"/>
    </source>
</evidence>
<proteinExistence type="predicted"/>
<dbReference type="Proteomes" id="UP001157126">
    <property type="component" value="Unassembled WGS sequence"/>
</dbReference>
<dbReference type="InterPro" id="IPR011664">
    <property type="entry name" value="Abi_system_AbiD/AbiF-like"/>
</dbReference>
<reference evidence="2" key="1">
    <citation type="journal article" date="2019" name="Int. J. Syst. Evol. Microbiol.">
        <title>The Global Catalogue of Microorganisms (GCM) 10K type strain sequencing project: providing services to taxonomists for standard genome sequencing and annotation.</title>
        <authorList>
            <consortium name="The Broad Institute Genomics Platform"/>
            <consortium name="The Broad Institute Genome Sequencing Center for Infectious Disease"/>
            <person name="Wu L."/>
            <person name="Ma J."/>
        </authorList>
    </citation>
    <scope>NUCLEOTIDE SEQUENCE [LARGE SCALE GENOMIC DNA]</scope>
    <source>
        <strain evidence="2">NBRC 113072</strain>
    </source>
</reference>
<evidence type="ECO:0000313" key="2">
    <source>
        <dbReference type="Proteomes" id="UP001157126"/>
    </source>
</evidence>
<gene>
    <name evidence="1" type="ORF">GCM10025883_35890</name>
</gene>
<name>A0ABQ6IUC8_9MICO</name>
<evidence type="ECO:0000313" key="1">
    <source>
        <dbReference type="EMBL" id="GMA41544.1"/>
    </source>
</evidence>
<organism evidence="1 2">
    <name type="scientific">Mobilicoccus caccae</name>
    <dbReference type="NCBI Taxonomy" id="1859295"/>
    <lineage>
        <taxon>Bacteria</taxon>
        <taxon>Bacillati</taxon>
        <taxon>Actinomycetota</taxon>
        <taxon>Actinomycetes</taxon>
        <taxon>Micrococcales</taxon>
        <taxon>Dermatophilaceae</taxon>
        <taxon>Mobilicoccus</taxon>
    </lineage>
</organism>
<comment type="caution">
    <text evidence="1">The sequence shown here is derived from an EMBL/GenBank/DDBJ whole genome shotgun (WGS) entry which is preliminary data.</text>
</comment>
<keyword evidence="2" id="KW-1185">Reference proteome</keyword>
<sequence>MEHYLTTDGRPELPPSWVTLELLTFGELIHLVRNLAEREDRNAIAQVLGVNEPLLISWLRSYQRVRNICAHHGRLWNVGLGVYPALPRSRRVAWLDRPEVLNRDQRRAKRLYPVMVSIQSVLTTISPRSTWASRLAALLDENPSVPLDGMGFPHDWSTDSFWSRHLADPQ</sequence>
<dbReference type="EMBL" id="BSUO01000001">
    <property type="protein sequence ID" value="GMA41544.1"/>
    <property type="molecule type" value="Genomic_DNA"/>
</dbReference>
<accession>A0ABQ6IUC8</accession>
<dbReference type="Pfam" id="PF07751">
    <property type="entry name" value="Abi_2"/>
    <property type="match status" value="1"/>
</dbReference>